<evidence type="ECO:0000313" key="2">
    <source>
        <dbReference type="Proteomes" id="UP000680304"/>
    </source>
</evidence>
<reference evidence="1 2" key="1">
    <citation type="submission" date="2021-04" db="EMBL/GenBank/DDBJ databases">
        <title>Draft genome sequence of Paenibacillus cisolokensis, LC2-13A.</title>
        <authorList>
            <person name="Uke A."/>
            <person name="Chhe C."/>
            <person name="Baramee S."/>
            <person name="Kosugi A."/>
        </authorList>
    </citation>
    <scope>NUCLEOTIDE SEQUENCE [LARGE SCALE GENOMIC DNA]</scope>
    <source>
        <strain evidence="1 2">LC2-13A</strain>
    </source>
</reference>
<name>A0ABQ4N1P3_9BACL</name>
<organism evidence="1 2">
    <name type="scientific">Paenibacillus cisolokensis</name>
    <dbReference type="NCBI Taxonomy" id="1658519"/>
    <lineage>
        <taxon>Bacteria</taxon>
        <taxon>Bacillati</taxon>
        <taxon>Bacillota</taxon>
        <taxon>Bacilli</taxon>
        <taxon>Bacillales</taxon>
        <taxon>Paenibacillaceae</taxon>
        <taxon>Paenibacillus</taxon>
    </lineage>
</organism>
<dbReference type="RefSeq" id="WP_213527380.1">
    <property type="nucleotide sequence ID" value="NZ_BOVJ01000019.1"/>
</dbReference>
<keyword evidence="2" id="KW-1185">Reference proteome</keyword>
<gene>
    <name evidence="1" type="ORF">PACILC2_06570</name>
</gene>
<accession>A0ABQ4N1P3</accession>
<comment type="caution">
    <text evidence="1">The sequence shown here is derived from an EMBL/GenBank/DDBJ whole genome shotgun (WGS) entry which is preliminary data.</text>
</comment>
<proteinExistence type="predicted"/>
<dbReference type="Proteomes" id="UP000680304">
    <property type="component" value="Unassembled WGS sequence"/>
</dbReference>
<sequence>MRLRQPGGFFDTADTDEHGRAILEPEDDDRLKLMQGEDGMVFRCSFCNRSYRVLAVK</sequence>
<protein>
    <submittedName>
        <fullName evidence="1">Uncharacterized protein</fullName>
    </submittedName>
</protein>
<evidence type="ECO:0000313" key="1">
    <source>
        <dbReference type="EMBL" id="GIQ62089.1"/>
    </source>
</evidence>
<dbReference type="EMBL" id="BOVJ01000019">
    <property type="protein sequence ID" value="GIQ62089.1"/>
    <property type="molecule type" value="Genomic_DNA"/>
</dbReference>